<dbReference type="EMBL" id="BAEQ01000016">
    <property type="protein sequence ID" value="GAC27765.1"/>
    <property type="molecule type" value="Genomic_DNA"/>
</dbReference>
<evidence type="ECO:0000313" key="1">
    <source>
        <dbReference type="EMBL" id="GAC27765.1"/>
    </source>
</evidence>
<organism evidence="1 2">
    <name type="scientific">Brumicola pallidula DSM 14239 = ACAM 615</name>
    <dbReference type="NCBI Taxonomy" id="1121922"/>
    <lineage>
        <taxon>Bacteria</taxon>
        <taxon>Pseudomonadati</taxon>
        <taxon>Pseudomonadota</taxon>
        <taxon>Gammaproteobacteria</taxon>
        <taxon>Alteromonadales</taxon>
        <taxon>Alteromonadaceae</taxon>
        <taxon>Brumicola</taxon>
    </lineage>
</organism>
<gene>
    <name evidence="1" type="ORF">GPAL_0885</name>
</gene>
<dbReference type="NCBIfam" id="TIGR02466">
    <property type="entry name" value="TIGR02466 family protein"/>
    <property type="match status" value="1"/>
</dbReference>
<proteinExistence type="predicted"/>
<dbReference type="Proteomes" id="UP000006251">
    <property type="component" value="Unassembled WGS sequence"/>
</dbReference>
<dbReference type="OrthoDB" id="549777at2"/>
<dbReference type="Gene3D" id="2.60.120.620">
    <property type="entry name" value="q2cbj1_9rhob like domain"/>
    <property type="match status" value="1"/>
</dbReference>
<dbReference type="Pfam" id="PF13759">
    <property type="entry name" value="2OG-FeII_Oxy_5"/>
    <property type="match status" value="1"/>
</dbReference>
<accession>K6ZWQ8</accession>
<evidence type="ECO:0008006" key="3">
    <source>
        <dbReference type="Google" id="ProtNLM"/>
    </source>
</evidence>
<keyword evidence="2" id="KW-1185">Reference proteome</keyword>
<dbReference type="AlphaFoldDB" id="K6ZWQ8"/>
<dbReference type="RefSeq" id="WP_006009548.1">
    <property type="nucleotide sequence ID" value="NZ_BAEQ01000016.1"/>
</dbReference>
<name>K6ZWQ8_9ALTE</name>
<reference evidence="2" key="1">
    <citation type="journal article" date="2014" name="Environ. Microbiol.">
        <title>Comparative genomics of the marine bacterial genus Glaciecola reveals the high degree of genomic diversity and genomic characteristic for cold adaptation.</title>
        <authorList>
            <person name="Qin Q.L."/>
            <person name="Xie B.B."/>
            <person name="Yu Y."/>
            <person name="Shu Y.L."/>
            <person name="Rong J.C."/>
            <person name="Zhang Y.J."/>
            <person name="Zhao D.L."/>
            <person name="Chen X.L."/>
            <person name="Zhang X.Y."/>
            <person name="Chen B."/>
            <person name="Zhou B.C."/>
            <person name="Zhang Y.Z."/>
        </authorList>
    </citation>
    <scope>NUCLEOTIDE SEQUENCE [LARGE SCALE GENOMIC DNA]</scope>
    <source>
        <strain evidence="2">ACAM 615</strain>
    </source>
</reference>
<comment type="caution">
    <text evidence="1">The sequence shown here is derived from an EMBL/GenBank/DDBJ whole genome shotgun (WGS) entry which is preliminary data.</text>
</comment>
<dbReference type="InterPro" id="IPR012668">
    <property type="entry name" value="CHP02466"/>
</dbReference>
<sequence>MTDTSHNPDLHLLWPTPFLRTKFADNVQVNKALVTLFTAHRNNNDKLKAPVYSSSDDLLMRYSHPELNALFTFISDQLFQMSTQVNAKLWQFSRSTKLQMNVVGAWFQIQNGHGFHETHNHGNCAWSGVYYVQVDDEESRVANKELGEMNGVTRFYGHQMDVIGGGYMDSGNLYLQDNSFDSPPEEGVLCIFPSHLKHMAMPYIGKKDRIVVSFNVQVHGDQGDGLFDHSFTNKL</sequence>
<evidence type="ECO:0000313" key="2">
    <source>
        <dbReference type="Proteomes" id="UP000006251"/>
    </source>
</evidence>
<protein>
    <recommendedName>
        <fullName evidence="3">Fe2OG dioxygenase domain-containing protein</fullName>
    </recommendedName>
</protein>
<dbReference type="STRING" id="1121922.GCA_000428905_01408"/>